<dbReference type="InterPro" id="IPR001087">
    <property type="entry name" value="GDSL"/>
</dbReference>
<evidence type="ECO:0000256" key="4">
    <source>
        <dbReference type="ARBA" id="ARBA00023098"/>
    </source>
</evidence>
<feature type="chain" id="PRO_5014500726" evidence="5">
    <location>
        <begin position="31"/>
        <end position="359"/>
    </location>
</feature>
<evidence type="ECO:0000256" key="3">
    <source>
        <dbReference type="ARBA" id="ARBA00022963"/>
    </source>
</evidence>
<evidence type="ECO:0000313" key="10">
    <source>
        <dbReference type="Proteomes" id="UP000265566"/>
    </source>
</evidence>
<dbReference type="EnsemblPlants" id="KEH42057">
    <property type="protein sequence ID" value="KEH42057"/>
    <property type="gene ID" value="MTR_1g060500"/>
</dbReference>
<keyword evidence="9" id="KW-1185">Reference proteome</keyword>
<proteinExistence type="inferred from homology"/>
<accession>A0A072VJR6</accession>
<dbReference type="STRING" id="3880.A0A072VJR6"/>
<dbReference type="AlphaFoldDB" id="A0A072VJR6"/>
<dbReference type="Pfam" id="PF00657">
    <property type="entry name" value="Lipase_GDSL"/>
    <property type="match status" value="1"/>
</dbReference>
<evidence type="ECO:0000256" key="2">
    <source>
        <dbReference type="ARBA" id="ARBA00022801"/>
    </source>
</evidence>
<sequence length="359" mass="40221">MDSQKHLFILSCLSLLLVLLSGQMEMQVEATRHLNHPSKKLFVFGDSYVDTGNSIKTIFDSWKVPYGITFPGKPVGRFSDGRVLTDFLAKYLGLKSPITHNLWNTNTVPKHDLKYGMNFAYGGTGVFEISSTGPNVTTQINSLIKLIQENVYTPSDITKSIAYVSVAGNDYNYYLKTGGAFLGFPSFPSFIESVIEQTTTNLIHLQSLGFERIVVGALQPLGCLPQATAETSFQSCNSTFNDLVALHNNLLNQSVTKLNQETNDHTTFTILDIFDSFKSVLNHPSSHNIKERLKPCCVGVSSEYKCGSVDYKNLNKVKKYLVCENPESTFFWDQLHPTQAGWNAVYNELEKKDLYQVLY</sequence>
<dbReference type="EMBL" id="PSQE01000001">
    <property type="protein sequence ID" value="RHN79583.1"/>
    <property type="molecule type" value="Genomic_DNA"/>
</dbReference>
<protein>
    <submittedName>
        <fullName evidence="6">GDSL-like lipase/acylhydrolase</fullName>
    </submittedName>
    <submittedName>
        <fullName evidence="7">Putative SGNH hydrolase-type esterase domain-containing protein</fullName>
    </submittedName>
</protein>
<dbReference type="OrthoDB" id="1600564at2759"/>
<dbReference type="EMBL" id="CM001217">
    <property type="protein sequence ID" value="KEH42057.1"/>
    <property type="molecule type" value="Genomic_DNA"/>
</dbReference>
<keyword evidence="2 7" id="KW-0378">Hydrolase</keyword>
<reference evidence="6 9" key="2">
    <citation type="journal article" date="2014" name="BMC Genomics">
        <title>An improved genome release (version Mt4.0) for the model legume Medicago truncatula.</title>
        <authorList>
            <person name="Tang H."/>
            <person name="Krishnakumar V."/>
            <person name="Bidwell S."/>
            <person name="Rosen B."/>
            <person name="Chan A."/>
            <person name="Zhou S."/>
            <person name="Gentzbittel L."/>
            <person name="Childs K.L."/>
            <person name="Yandell M."/>
            <person name="Gundlach H."/>
            <person name="Mayer K.F."/>
            <person name="Schwartz D.C."/>
            <person name="Town C.D."/>
        </authorList>
    </citation>
    <scope>GENOME REANNOTATION</scope>
    <source>
        <strain evidence="6">A17</strain>
        <strain evidence="8 9">cv. Jemalong A17</strain>
    </source>
</reference>
<reference evidence="6 9" key="1">
    <citation type="journal article" date="2011" name="Nature">
        <title>The Medicago genome provides insight into the evolution of rhizobial symbioses.</title>
        <authorList>
            <person name="Young N.D."/>
            <person name="Debelle F."/>
            <person name="Oldroyd G.E."/>
            <person name="Geurts R."/>
            <person name="Cannon S.B."/>
            <person name="Udvardi M.K."/>
            <person name="Benedito V.A."/>
            <person name="Mayer K.F."/>
            <person name="Gouzy J."/>
            <person name="Schoof H."/>
            <person name="Van de Peer Y."/>
            <person name="Proost S."/>
            <person name="Cook D.R."/>
            <person name="Meyers B.C."/>
            <person name="Spannagl M."/>
            <person name="Cheung F."/>
            <person name="De Mita S."/>
            <person name="Krishnakumar V."/>
            <person name="Gundlach H."/>
            <person name="Zhou S."/>
            <person name="Mudge J."/>
            <person name="Bharti A.K."/>
            <person name="Murray J.D."/>
            <person name="Naoumkina M.A."/>
            <person name="Rosen B."/>
            <person name="Silverstein K.A."/>
            <person name="Tang H."/>
            <person name="Rombauts S."/>
            <person name="Zhao P.X."/>
            <person name="Zhou P."/>
            <person name="Barbe V."/>
            <person name="Bardou P."/>
            <person name="Bechner M."/>
            <person name="Bellec A."/>
            <person name="Berger A."/>
            <person name="Berges H."/>
            <person name="Bidwell S."/>
            <person name="Bisseling T."/>
            <person name="Choisne N."/>
            <person name="Couloux A."/>
            <person name="Denny R."/>
            <person name="Deshpande S."/>
            <person name="Dai X."/>
            <person name="Doyle J.J."/>
            <person name="Dudez A.M."/>
            <person name="Farmer A.D."/>
            <person name="Fouteau S."/>
            <person name="Franken C."/>
            <person name="Gibelin C."/>
            <person name="Gish J."/>
            <person name="Goldstein S."/>
            <person name="Gonzalez A.J."/>
            <person name="Green P.J."/>
            <person name="Hallab A."/>
            <person name="Hartog M."/>
            <person name="Hua A."/>
            <person name="Humphray S.J."/>
            <person name="Jeong D.H."/>
            <person name="Jing Y."/>
            <person name="Jocker A."/>
            <person name="Kenton S.M."/>
            <person name="Kim D.J."/>
            <person name="Klee K."/>
            <person name="Lai H."/>
            <person name="Lang C."/>
            <person name="Lin S."/>
            <person name="Macmil S.L."/>
            <person name="Magdelenat G."/>
            <person name="Matthews L."/>
            <person name="McCorrison J."/>
            <person name="Monaghan E.L."/>
            <person name="Mun J.H."/>
            <person name="Najar F.Z."/>
            <person name="Nicholson C."/>
            <person name="Noirot C."/>
            <person name="O'Bleness M."/>
            <person name="Paule C.R."/>
            <person name="Poulain J."/>
            <person name="Prion F."/>
            <person name="Qin B."/>
            <person name="Qu C."/>
            <person name="Retzel E.F."/>
            <person name="Riddle C."/>
            <person name="Sallet E."/>
            <person name="Samain S."/>
            <person name="Samson N."/>
            <person name="Sanders I."/>
            <person name="Saurat O."/>
            <person name="Scarpelli C."/>
            <person name="Schiex T."/>
            <person name="Segurens B."/>
            <person name="Severin A.J."/>
            <person name="Sherrier D.J."/>
            <person name="Shi R."/>
            <person name="Sims S."/>
            <person name="Singer S.R."/>
            <person name="Sinharoy S."/>
            <person name="Sterck L."/>
            <person name="Viollet A."/>
            <person name="Wang B.B."/>
            <person name="Wang K."/>
            <person name="Wang M."/>
            <person name="Wang X."/>
            <person name="Warfsmann J."/>
            <person name="Weissenbach J."/>
            <person name="White D.D."/>
            <person name="White J.D."/>
            <person name="Wiley G.B."/>
            <person name="Wincker P."/>
            <person name="Xing Y."/>
            <person name="Yang L."/>
            <person name="Yao Z."/>
            <person name="Ying F."/>
            <person name="Zhai J."/>
            <person name="Zhou L."/>
            <person name="Zuber A."/>
            <person name="Denarie J."/>
            <person name="Dixon R.A."/>
            <person name="May G.D."/>
            <person name="Schwartz D.C."/>
            <person name="Rogers J."/>
            <person name="Quetier F."/>
            <person name="Town C.D."/>
            <person name="Roe B.A."/>
        </authorList>
    </citation>
    <scope>NUCLEOTIDE SEQUENCE [LARGE SCALE GENOMIC DNA]</scope>
    <source>
        <strain evidence="6">A17</strain>
        <strain evidence="8 9">cv. Jemalong A17</strain>
    </source>
</reference>
<reference evidence="8" key="3">
    <citation type="submission" date="2015-04" db="UniProtKB">
        <authorList>
            <consortium name="EnsemblPlants"/>
        </authorList>
    </citation>
    <scope>IDENTIFICATION</scope>
    <source>
        <strain evidence="8">cv. Jemalong A17</strain>
    </source>
</reference>
<evidence type="ECO:0000313" key="7">
    <source>
        <dbReference type="EMBL" id="RHN79583.1"/>
    </source>
</evidence>
<evidence type="ECO:0000313" key="6">
    <source>
        <dbReference type="EMBL" id="KEH42057.1"/>
    </source>
</evidence>
<evidence type="ECO:0000313" key="9">
    <source>
        <dbReference type="Proteomes" id="UP000002051"/>
    </source>
</evidence>
<dbReference type="PANTHER" id="PTHR46020">
    <property type="entry name" value="OSJNBB0059K02.9 PROTEIN"/>
    <property type="match status" value="1"/>
</dbReference>
<dbReference type="Gramene" id="rna3396">
    <property type="protein sequence ID" value="RHN79583.1"/>
    <property type="gene ID" value="gene3396"/>
</dbReference>
<name>A0A072VJR6_MEDTR</name>
<dbReference type="Gene3D" id="3.40.50.1110">
    <property type="entry name" value="SGNH hydrolase"/>
    <property type="match status" value="1"/>
</dbReference>
<feature type="signal peptide" evidence="5">
    <location>
        <begin position="1"/>
        <end position="30"/>
    </location>
</feature>
<reference evidence="10" key="4">
    <citation type="journal article" date="2018" name="Nat. Plants">
        <title>Whole-genome landscape of Medicago truncatula symbiotic genes.</title>
        <authorList>
            <person name="Pecrix Y."/>
            <person name="Staton S.E."/>
            <person name="Sallet E."/>
            <person name="Lelandais-Briere C."/>
            <person name="Moreau S."/>
            <person name="Carrere S."/>
            <person name="Blein T."/>
            <person name="Jardinaud M.F."/>
            <person name="Latrasse D."/>
            <person name="Zouine M."/>
            <person name="Zahm M."/>
            <person name="Kreplak J."/>
            <person name="Mayjonade B."/>
            <person name="Satge C."/>
            <person name="Perez M."/>
            <person name="Cauet S."/>
            <person name="Marande W."/>
            <person name="Chantry-Darmon C."/>
            <person name="Lopez-Roques C."/>
            <person name="Bouchez O."/>
            <person name="Berard A."/>
            <person name="Debelle F."/>
            <person name="Munos S."/>
            <person name="Bendahmane A."/>
            <person name="Berges H."/>
            <person name="Niebel A."/>
            <person name="Buitink J."/>
            <person name="Frugier F."/>
            <person name="Benhamed M."/>
            <person name="Crespi M."/>
            <person name="Gouzy J."/>
            <person name="Gamas P."/>
        </authorList>
    </citation>
    <scope>NUCLEOTIDE SEQUENCE [LARGE SCALE GENOMIC DNA]</scope>
    <source>
        <strain evidence="10">cv. Jemalong A17</strain>
    </source>
</reference>
<reference evidence="7" key="5">
    <citation type="journal article" date="2018" name="Nat. Plants">
        <title>Whole-genome landscape of Medicago truncatula symbiotic genes.</title>
        <authorList>
            <person name="Pecrix Y."/>
            <person name="Gamas P."/>
            <person name="Carrere S."/>
        </authorList>
    </citation>
    <scope>NUCLEOTIDE SEQUENCE</scope>
    <source>
        <tissue evidence="7">Leaves</tissue>
    </source>
</reference>
<dbReference type="KEGG" id="mtr:25483852"/>
<evidence type="ECO:0000256" key="5">
    <source>
        <dbReference type="SAM" id="SignalP"/>
    </source>
</evidence>
<keyword evidence="4" id="KW-0443">Lipid metabolism</keyword>
<dbReference type="Proteomes" id="UP000265566">
    <property type="component" value="Chromosome 1"/>
</dbReference>
<dbReference type="GO" id="GO:0016788">
    <property type="term" value="F:hydrolase activity, acting on ester bonds"/>
    <property type="evidence" value="ECO:0007669"/>
    <property type="project" value="InterPro"/>
</dbReference>
<dbReference type="Proteomes" id="UP000002051">
    <property type="component" value="Unassembled WGS sequence"/>
</dbReference>
<evidence type="ECO:0000256" key="1">
    <source>
        <dbReference type="ARBA" id="ARBA00008668"/>
    </source>
</evidence>
<dbReference type="GO" id="GO:0016042">
    <property type="term" value="P:lipid catabolic process"/>
    <property type="evidence" value="ECO:0007669"/>
    <property type="project" value="UniProtKB-KW"/>
</dbReference>
<keyword evidence="3" id="KW-0442">Lipid degradation</keyword>
<comment type="similarity">
    <text evidence="1">Belongs to the 'GDSL' lipolytic enzyme family.</text>
</comment>
<evidence type="ECO:0000313" key="8">
    <source>
        <dbReference type="EnsemblPlants" id="KEH42057"/>
    </source>
</evidence>
<keyword evidence="5" id="KW-0732">Signal</keyword>
<dbReference type="PANTHER" id="PTHR46020:SF30">
    <property type="entry name" value="GDSL-LIKE LIPASE_ACYLHYDROLASE"/>
    <property type="match status" value="1"/>
</dbReference>
<gene>
    <name evidence="8" type="primary">25483852</name>
    <name evidence="6" type="ordered locus">MTR_1g060500</name>
    <name evidence="7" type="ORF">MtrunA17_Chr1g0178941</name>
</gene>
<organism evidence="6 9">
    <name type="scientific">Medicago truncatula</name>
    <name type="common">Barrel medic</name>
    <name type="synonym">Medicago tribuloides</name>
    <dbReference type="NCBI Taxonomy" id="3880"/>
    <lineage>
        <taxon>Eukaryota</taxon>
        <taxon>Viridiplantae</taxon>
        <taxon>Streptophyta</taxon>
        <taxon>Embryophyta</taxon>
        <taxon>Tracheophyta</taxon>
        <taxon>Spermatophyta</taxon>
        <taxon>Magnoliopsida</taxon>
        <taxon>eudicotyledons</taxon>
        <taxon>Gunneridae</taxon>
        <taxon>Pentapetalae</taxon>
        <taxon>rosids</taxon>
        <taxon>fabids</taxon>
        <taxon>Fabales</taxon>
        <taxon>Fabaceae</taxon>
        <taxon>Papilionoideae</taxon>
        <taxon>50 kb inversion clade</taxon>
        <taxon>NPAAA clade</taxon>
        <taxon>Hologalegina</taxon>
        <taxon>IRL clade</taxon>
        <taxon>Trifolieae</taxon>
        <taxon>Medicago</taxon>
    </lineage>
</organism>
<dbReference type="HOGENOM" id="CLU_015101_12_0_1"/>
<dbReference type="SUPFAM" id="SSF52266">
    <property type="entry name" value="SGNH hydrolase"/>
    <property type="match status" value="1"/>
</dbReference>
<dbReference type="InterPro" id="IPR036514">
    <property type="entry name" value="SGNH_hydro_sf"/>
</dbReference>